<keyword evidence="4 5" id="KW-0472">Membrane</keyword>
<evidence type="ECO:0000256" key="1">
    <source>
        <dbReference type="ARBA" id="ARBA00004141"/>
    </source>
</evidence>
<keyword evidence="2 5" id="KW-0812">Transmembrane</keyword>
<evidence type="ECO:0000313" key="7">
    <source>
        <dbReference type="EMBL" id="MPL66403.1"/>
    </source>
</evidence>
<gene>
    <name evidence="7" type="ORF">SDC9_12077</name>
</gene>
<dbReference type="InterPro" id="IPR035921">
    <property type="entry name" value="F/V-ATP_Csub_sf"/>
</dbReference>
<name>A0A644THK1_9ZZZZ</name>
<dbReference type="NCBIfam" id="NF005174">
    <property type="entry name" value="PRK06649.1"/>
    <property type="match status" value="1"/>
</dbReference>
<accession>A0A644THK1</accession>
<feature type="domain" description="V-ATPase proteolipid subunit C-like" evidence="6">
    <location>
        <begin position="80"/>
        <end position="136"/>
    </location>
</feature>
<protein>
    <recommendedName>
        <fullName evidence="6">V-ATPase proteolipid subunit C-like domain-containing protein</fullName>
    </recommendedName>
</protein>
<evidence type="ECO:0000256" key="2">
    <source>
        <dbReference type="ARBA" id="ARBA00022692"/>
    </source>
</evidence>
<evidence type="ECO:0000256" key="5">
    <source>
        <dbReference type="SAM" id="Phobius"/>
    </source>
</evidence>
<evidence type="ECO:0000256" key="4">
    <source>
        <dbReference type="ARBA" id="ARBA00023136"/>
    </source>
</evidence>
<dbReference type="GO" id="GO:0033177">
    <property type="term" value="C:proton-transporting two-sector ATPase complex, proton-transporting domain"/>
    <property type="evidence" value="ECO:0007669"/>
    <property type="project" value="InterPro"/>
</dbReference>
<feature type="transmembrane region" description="Helical" evidence="5">
    <location>
        <begin position="118"/>
        <end position="139"/>
    </location>
</feature>
<dbReference type="AlphaFoldDB" id="A0A644THK1"/>
<dbReference type="Gene3D" id="1.20.120.610">
    <property type="entry name" value="lithium bound rotor ring of v- atpase"/>
    <property type="match status" value="1"/>
</dbReference>
<dbReference type="InterPro" id="IPR002379">
    <property type="entry name" value="ATPase_proteolipid_c-like_dom"/>
</dbReference>
<dbReference type="SUPFAM" id="SSF81333">
    <property type="entry name" value="F1F0 ATP synthase subunit C"/>
    <property type="match status" value="1"/>
</dbReference>
<evidence type="ECO:0000256" key="3">
    <source>
        <dbReference type="ARBA" id="ARBA00022989"/>
    </source>
</evidence>
<sequence length="140" mass="14036">MNFAMIGAACALGFAATGSAVGAGIAGQAAIGAWKHSYMTNKPASFLLVAFAGAPLTQTIYGFILMSRMIASTVDPFFVLAAGIAGGLAIGMSAYAQGKAAAAGCDAFTETGKGYSNYLIVVGLCETIALFVLAFLFGAV</sequence>
<reference evidence="7" key="1">
    <citation type="submission" date="2019-08" db="EMBL/GenBank/DDBJ databases">
        <authorList>
            <person name="Kucharzyk K."/>
            <person name="Murdoch R.W."/>
            <person name="Higgins S."/>
            <person name="Loffler F."/>
        </authorList>
    </citation>
    <scope>NUCLEOTIDE SEQUENCE</scope>
</reference>
<organism evidence="7">
    <name type="scientific">bioreactor metagenome</name>
    <dbReference type="NCBI Taxonomy" id="1076179"/>
    <lineage>
        <taxon>unclassified sequences</taxon>
        <taxon>metagenomes</taxon>
        <taxon>ecological metagenomes</taxon>
    </lineage>
</organism>
<feature type="transmembrane region" description="Helical" evidence="5">
    <location>
        <begin position="77"/>
        <end position="98"/>
    </location>
</feature>
<feature type="transmembrane region" description="Helical" evidence="5">
    <location>
        <begin position="46"/>
        <end position="65"/>
    </location>
</feature>
<comment type="subcellular location">
    <subcellularLocation>
        <location evidence="1">Membrane</location>
        <topology evidence="1">Multi-pass membrane protein</topology>
    </subcellularLocation>
</comment>
<dbReference type="EMBL" id="VSSQ01000032">
    <property type="protein sequence ID" value="MPL66403.1"/>
    <property type="molecule type" value="Genomic_DNA"/>
</dbReference>
<keyword evidence="3 5" id="KW-1133">Transmembrane helix</keyword>
<dbReference type="GO" id="GO:0015078">
    <property type="term" value="F:proton transmembrane transporter activity"/>
    <property type="evidence" value="ECO:0007669"/>
    <property type="project" value="InterPro"/>
</dbReference>
<evidence type="ECO:0000259" key="6">
    <source>
        <dbReference type="Pfam" id="PF00137"/>
    </source>
</evidence>
<comment type="caution">
    <text evidence="7">The sequence shown here is derived from an EMBL/GenBank/DDBJ whole genome shotgun (WGS) entry which is preliminary data.</text>
</comment>
<proteinExistence type="predicted"/>
<dbReference type="Pfam" id="PF00137">
    <property type="entry name" value="ATP-synt_C"/>
    <property type="match status" value="1"/>
</dbReference>